<feature type="transmembrane region" description="Helical" evidence="1">
    <location>
        <begin position="12"/>
        <end position="32"/>
    </location>
</feature>
<organism evidence="2 3">
    <name type="scientific">Beta vulgaris subsp. vulgaris</name>
    <name type="common">Beet</name>
    <dbReference type="NCBI Taxonomy" id="3555"/>
    <lineage>
        <taxon>Eukaryota</taxon>
        <taxon>Viridiplantae</taxon>
        <taxon>Streptophyta</taxon>
        <taxon>Embryophyta</taxon>
        <taxon>Tracheophyta</taxon>
        <taxon>Spermatophyta</taxon>
        <taxon>Magnoliopsida</taxon>
        <taxon>eudicotyledons</taxon>
        <taxon>Gunneridae</taxon>
        <taxon>Pentapetalae</taxon>
        <taxon>Caryophyllales</taxon>
        <taxon>Chenopodiaceae</taxon>
        <taxon>Betoideae</taxon>
        <taxon>Beta</taxon>
    </lineage>
</organism>
<dbReference type="eggNOG" id="ENOG502RZAC">
    <property type="taxonomic scope" value="Eukaryota"/>
</dbReference>
<evidence type="ECO:0000313" key="3">
    <source>
        <dbReference type="Proteomes" id="UP000035740"/>
    </source>
</evidence>
<dbReference type="AlphaFoldDB" id="A0A0J8B6G5"/>
<gene>
    <name evidence="2" type="ORF">BVRB_007790</name>
</gene>
<dbReference type="KEGG" id="bvg:104884345"/>
<dbReference type="Gramene" id="KMS95493">
    <property type="protein sequence ID" value="KMS95493"/>
    <property type="gene ID" value="BVRB_007790"/>
</dbReference>
<proteinExistence type="predicted"/>
<dbReference type="PANTHER" id="PTHR34364">
    <property type="entry name" value="WAS/WASL-INTERACTING FAMILY PROTEIN"/>
    <property type="match status" value="1"/>
</dbReference>
<keyword evidence="1" id="KW-0472">Membrane</keyword>
<dbReference type="OMA" id="VFMRRIF"/>
<dbReference type="OrthoDB" id="1907935at2759"/>
<name>A0A0J8B6G5_BETVV</name>
<evidence type="ECO:0000313" key="2">
    <source>
        <dbReference type="EMBL" id="KMS95493.1"/>
    </source>
</evidence>
<dbReference type="Proteomes" id="UP000035740">
    <property type="component" value="Unassembled WGS sequence"/>
</dbReference>
<accession>A0A0J8B6G5</accession>
<reference evidence="2 3" key="1">
    <citation type="journal article" date="2014" name="Nature">
        <title>The genome of the recently domesticated crop plant sugar beet (Beta vulgaris).</title>
        <authorList>
            <person name="Dohm J.C."/>
            <person name="Minoche A.E."/>
            <person name="Holtgrawe D."/>
            <person name="Capella-Gutierrez S."/>
            <person name="Zakrzewski F."/>
            <person name="Tafer H."/>
            <person name="Rupp O."/>
            <person name="Sorensen T.R."/>
            <person name="Stracke R."/>
            <person name="Reinhardt R."/>
            <person name="Goesmann A."/>
            <person name="Kraft T."/>
            <person name="Schulz B."/>
            <person name="Stadler P.F."/>
            <person name="Schmidt T."/>
            <person name="Gabaldon T."/>
            <person name="Lehrach H."/>
            <person name="Weisshaar B."/>
            <person name="Himmelbauer H."/>
        </authorList>
    </citation>
    <scope>NUCLEOTIDE SEQUENCE [LARGE SCALE GENOMIC DNA]</scope>
    <source>
        <tissue evidence="2">Taproot</tissue>
    </source>
</reference>
<evidence type="ECO:0008006" key="4">
    <source>
        <dbReference type="Google" id="ProtNLM"/>
    </source>
</evidence>
<protein>
    <recommendedName>
        <fullName evidence="4">Transmembrane protein</fullName>
    </recommendedName>
</protein>
<sequence>MDSRLQRYKFAWRAFMVANFGLGAYIFTMAKVKDGGSKSEKHVEAPLPVITSEPETTLLEEPEIAPTTPIAELVKVRERIPEDQQRELFEWILEEKRKVKPRDRDEKRRIDEEKSILKQFIRAESIPSL</sequence>
<dbReference type="EMBL" id="KQ090462">
    <property type="protein sequence ID" value="KMS95493.1"/>
    <property type="molecule type" value="Genomic_DNA"/>
</dbReference>
<evidence type="ECO:0000256" key="1">
    <source>
        <dbReference type="SAM" id="Phobius"/>
    </source>
</evidence>
<keyword evidence="3" id="KW-1185">Reference proteome</keyword>
<keyword evidence="1" id="KW-0812">Transmembrane</keyword>
<keyword evidence="1" id="KW-1133">Transmembrane helix</keyword>
<dbReference type="PANTHER" id="PTHR34364:SF1">
    <property type="entry name" value="WAS_WASL-INTERACTING FAMILY PROTEIN"/>
    <property type="match status" value="1"/>
</dbReference>